<evidence type="ECO:0008006" key="4">
    <source>
        <dbReference type="Google" id="ProtNLM"/>
    </source>
</evidence>
<feature type="transmembrane region" description="Helical" evidence="1">
    <location>
        <begin position="84"/>
        <end position="106"/>
    </location>
</feature>
<protein>
    <recommendedName>
        <fullName evidence="4">Transmembrane protein</fullName>
    </recommendedName>
</protein>
<gene>
    <name evidence="2" type="ORF">J1M35_15155</name>
</gene>
<proteinExistence type="predicted"/>
<organism evidence="2 3">
    <name type="scientific">Ottowia testudinis</name>
    <dbReference type="NCBI Taxonomy" id="2816950"/>
    <lineage>
        <taxon>Bacteria</taxon>
        <taxon>Pseudomonadati</taxon>
        <taxon>Pseudomonadota</taxon>
        <taxon>Betaproteobacteria</taxon>
        <taxon>Burkholderiales</taxon>
        <taxon>Comamonadaceae</taxon>
        <taxon>Ottowia</taxon>
    </lineage>
</organism>
<name>A0A975CG21_9BURK</name>
<dbReference type="AlphaFoldDB" id="A0A975CG21"/>
<dbReference type="Proteomes" id="UP000663903">
    <property type="component" value="Chromosome"/>
</dbReference>
<keyword evidence="3" id="KW-1185">Reference proteome</keyword>
<evidence type="ECO:0000256" key="1">
    <source>
        <dbReference type="SAM" id="Phobius"/>
    </source>
</evidence>
<dbReference type="KEGG" id="otd:J1M35_15155"/>
<keyword evidence="1" id="KW-1133">Transmembrane helix</keyword>
<feature type="transmembrane region" description="Helical" evidence="1">
    <location>
        <begin position="6"/>
        <end position="33"/>
    </location>
</feature>
<accession>A0A975CG21</accession>
<reference evidence="2" key="1">
    <citation type="submission" date="2021-03" db="EMBL/GenBank/DDBJ databases">
        <title>Ottowia sp. 27C isolated from the cloaca of a Giant Asian pond turtle (Heosemys grandis).</title>
        <authorList>
            <person name="Spergser J."/>
            <person name="Busse H.-J."/>
        </authorList>
    </citation>
    <scope>NUCLEOTIDE SEQUENCE</scope>
    <source>
        <strain evidence="2">27C</strain>
    </source>
</reference>
<feature type="transmembrane region" description="Helical" evidence="1">
    <location>
        <begin position="54"/>
        <end position="78"/>
    </location>
</feature>
<sequence length="167" mass="19209">MLQRLLRALLVPFIGLALIFEEWGWVPLQRVFARLARLPLWARLEQLITRLPPWAALLTFFTPMVLLFPLKLLALYWIGNGHVLLGAALVLAAKVVGTAIVARLFALTQPSLMRLAWFARWYPRWVAWKNGVIAQLKASWYWRAASVTARRGKRLAARAWRRWVTAG</sequence>
<dbReference type="RefSeq" id="WP_208007990.1">
    <property type="nucleotide sequence ID" value="NZ_CP071796.1"/>
</dbReference>
<evidence type="ECO:0000313" key="3">
    <source>
        <dbReference type="Proteomes" id="UP000663903"/>
    </source>
</evidence>
<dbReference type="EMBL" id="CP071796">
    <property type="protein sequence ID" value="QTD44426.1"/>
    <property type="molecule type" value="Genomic_DNA"/>
</dbReference>
<keyword evidence="1" id="KW-0812">Transmembrane</keyword>
<keyword evidence="1" id="KW-0472">Membrane</keyword>
<evidence type="ECO:0000313" key="2">
    <source>
        <dbReference type="EMBL" id="QTD44426.1"/>
    </source>
</evidence>